<dbReference type="GO" id="GO:0051119">
    <property type="term" value="F:sugar transmembrane transporter activity"/>
    <property type="evidence" value="ECO:0007669"/>
    <property type="project" value="InterPro"/>
</dbReference>
<keyword evidence="4" id="KW-0762">Sugar transport</keyword>
<evidence type="ECO:0000256" key="4">
    <source>
        <dbReference type="ARBA" id="ARBA00022597"/>
    </source>
</evidence>
<feature type="transmembrane region" description="Helical" evidence="9">
    <location>
        <begin position="12"/>
        <end position="33"/>
    </location>
</feature>
<evidence type="ECO:0000313" key="10">
    <source>
        <dbReference type="EMBL" id="MBW98889.1"/>
    </source>
</evidence>
<dbReference type="InterPro" id="IPR004316">
    <property type="entry name" value="SWEET_rpt"/>
</dbReference>
<dbReference type="GO" id="GO:0012505">
    <property type="term" value="C:endomembrane system"/>
    <property type="evidence" value="ECO:0007669"/>
    <property type="project" value="UniProtKB-SubCell"/>
</dbReference>
<evidence type="ECO:0000256" key="2">
    <source>
        <dbReference type="ARBA" id="ARBA00007809"/>
    </source>
</evidence>
<dbReference type="Gene3D" id="1.20.1280.290">
    <property type="match status" value="2"/>
</dbReference>
<dbReference type="GO" id="GO:0016020">
    <property type="term" value="C:membrane"/>
    <property type="evidence" value="ECO:0007669"/>
    <property type="project" value="InterPro"/>
</dbReference>
<sequence length="182" mass="20531">MVDFTTNSPLTAWKNAAGIAGNIFALGLFVSPIPTFQRIIRNQSTEQFSASPYLYALLNCLITMWYGTPLVSIDNVMVMTVNSLGAVFQLVYIIIFIVYVEKAKKNLVIRTKSVEYMPFFLSLSTFLMSTSFLLYGILNFDVFVYIPNGLGTILGIVQLALYYYYRRRSTADGNEPLIMPHS</sequence>
<organism evidence="10">
    <name type="scientific">Rhizophora mucronata</name>
    <name type="common">Asiatic mangrove</name>
    <dbReference type="NCBI Taxonomy" id="61149"/>
    <lineage>
        <taxon>Eukaryota</taxon>
        <taxon>Viridiplantae</taxon>
        <taxon>Streptophyta</taxon>
        <taxon>Embryophyta</taxon>
        <taxon>Tracheophyta</taxon>
        <taxon>Spermatophyta</taxon>
        <taxon>Magnoliopsida</taxon>
        <taxon>eudicotyledons</taxon>
        <taxon>Gunneridae</taxon>
        <taxon>Pentapetalae</taxon>
        <taxon>rosids</taxon>
        <taxon>fabids</taxon>
        <taxon>Malpighiales</taxon>
        <taxon>Rhizophoraceae</taxon>
        <taxon>Rhizophora</taxon>
    </lineage>
</organism>
<dbReference type="FunFam" id="1.20.1280.290:FF:000001">
    <property type="entry name" value="Bidirectional sugar transporter SWEET"/>
    <property type="match status" value="1"/>
</dbReference>
<dbReference type="Pfam" id="PF03083">
    <property type="entry name" value="MtN3_slv"/>
    <property type="match status" value="2"/>
</dbReference>
<evidence type="ECO:0000256" key="7">
    <source>
        <dbReference type="ARBA" id="ARBA00022989"/>
    </source>
</evidence>
<comment type="subcellular location">
    <subcellularLocation>
        <location evidence="1">Endomembrane system</location>
        <topology evidence="1">Multi-pass membrane protein</topology>
    </subcellularLocation>
</comment>
<evidence type="ECO:0000256" key="5">
    <source>
        <dbReference type="ARBA" id="ARBA00022692"/>
    </source>
</evidence>
<feature type="transmembrane region" description="Helical" evidence="9">
    <location>
        <begin position="79"/>
        <end position="99"/>
    </location>
</feature>
<keyword evidence="3" id="KW-0813">Transport</keyword>
<keyword evidence="8 9" id="KW-0472">Membrane</keyword>
<dbReference type="AlphaFoldDB" id="A0A2P2JZJ2"/>
<evidence type="ECO:0000256" key="1">
    <source>
        <dbReference type="ARBA" id="ARBA00004127"/>
    </source>
</evidence>
<accession>A0A2P2JZJ2</accession>
<reference evidence="10" key="1">
    <citation type="submission" date="2018-02" db="EMBL/GenBank/DDBJ databases">
        <title>Rhizophora mucronata_Transcriptome.</title>
        <authorList>
            <person name="Meera S.P."/>
            <person name="Sreeshan A."/>
            <person name="Augustine A."/>
        </authorList>
    </citation>
    <scope>NUCLEOTIDE SEQUENCE</scope>
    <source>
        <tissue evidence="10">Leaf</tissue>
    </source>
</reference>
<keyword evidence="6" id="KW-0677">Repeat</keyword>
<dbReference type="GO" id="GO:0051260">
    <property type="term" value="P:protein homooligomerization"/>
    <property type="evidence" value="ECO:0007669"/>
    <property type="project" value="UniProtKB-ARBA"/>
</dbReference>
<dbReference type="FunFam" id="1.20.1280.290:FF:000002">
    <property type="entry name" value="Bidirectional sugar transporter SWEET"/>
    <property type="match status" value="1"/>
</dbReference>
<evidence type="ECO:0000256" key="6">
    <source>
        <dbReference type="ARBA" id="ARBA00022737"/>
    </source>
</evidence>
<feature type="transmembrane region" description="Helical" evidence="9">
    <location>
        <begin position="53"/>
        <end position="73"/>
    </location>
</feature>
<feature type="transmembrane region" description="Helical" evidence="9">
    <location>
        <begin position="119"/>
        <end position="138"/>
    </location>
</feature>
<evidence type="ECO:0000256" key="3">
    <source>
        <dbReference type="ARBA" id="ARBA00022448"/>
    </source>
</evidence>
<dbReference type="InterPro" id="IPR047664">
    <property type="entry name" value="SWEET"/>
</dbReference>
<dbReference type="PANTHER" id="PTHR10791">
    <property type="entry name" value="RAG1-ACTIVATING PROTEIN 1"/>
    <property type="match status" value="1"/>
</dbReference>
<evidence type="ECO:0000256" key="9">
    <source>
        <dbReference type="SAM" id="Phobius"/>
    </source>
</evidence>
<name>A0A2P2JZJ2_RHIMU</name>
<dbReference type="EMBL" id="GGEC01018406">
    <property type="protein sequence ID" value="MBW98889.1"/>
    <property type="molecule type" value="Transcribed_RNA"/>
</dbReference>
<protein>
    <submittedName>
        <fullName evidence="10">Uncharacterized protein</fullName>
    </submittedName>
</protein>
<proteinExistence type="inferred from homology"/>
<keyword evidence="5 9" id="KW-0812">Transmembrane</keyword>
<comment type="similarity">
    <text evidence="2">Belongs to the SWEET sugar transporter family.</text>
</comment>
<keyword evidence="7 9" id="KW-1133">Transmembrane helix</keyword>
<evidence type="ECO:0000256" key="8">
    <source>
        <dbReference type="ARBA" id="ARBA00023136"/>
    </source>
</evidence>
<feature type="transmembrane region" description="Helical" evidence="9">
    <location>
        <begin position="144"/>
        <end position="165"/>
    </location>
</feature>
<dbReference type="PANTHER" id="PTHR10791:SF111">
    <property type="entry name" value="BIDIRECTIONAL SUGAR TRANSPORTER SWEET2"/>
    <property type="match status" value="1"/>
</dbReference>